<feature type="region of interest" description="Disordered" evidence="1">
    <location>
        <begin position="23"/>
        <end position="60"/>
    </location>
</feature>
<gene>
    <name evidence="2" type="ORF">SLEP1_g13768</name>
</gene>
<dbReference type="AlphaFoldDB" id="A0AAV5IN14"/>
<keyword evidence="3" id="KW-1185">Reference proteome</keyword>
<proteinExistence type="predicted"/>
<sequence>MSGSSILVEILRYRRRWQAWSEQQRQQQHVSQPMTPFQPHTSSHANRQTFVENAEALGGN</sequence>
<name>A0AAV5IN14_9ROSI</name>
<dbReference type="Proteomes" id="UP001054252">
    <property type="component" value="Unassembled WGS sequence"/>
</dbReference>
<comment type="caution">
    <text evidence="2">The sequence shown here is derived from an EMBL/GenBank/DDBJ whole genome shotgun (WGS) entry which is preliminary data.</text>
</comment>
<reference evidence="2 3" key="1">
    <citation type="journal article" date="2021" name="Commun. Biol.">
        <title>The genome of Shorea leprosula (Dipterocarpaceae) highlights the ecological relevance of drought in aseasonal tropical rainforests.</title>
        <authorList>
            <person name="Ng K.K.S."/>
            <person name="Kobayashi M.J."/>
            <person name="Fawcett J.A."/>
            <person name="Hatakeyama M."/>
            <person name="Paape T."/>
            <person name="Ng C.H."/>
            <person name="Ang C.C."/>
            <person name="Tnah L.H."/>
            <person name="Lee C.T."/>
            <person name="Nishiyama T."/>
            <person name="Sese J."/>
            <person name="O'Brien M.J."/>
            <person name="Copetti D."/>
            <person name="Mohd Noor M.I."/>
            <person name="Ong R.C."/>
            <person name="Putra M."/>
            <person name="Sireger I.Z."/>
            <person name="Indrioko S."/>
            <person name="Kosugi Y."/>
            <person name="Izuno A."/>
            <person name="Isagi Y."/>
            <person name="Lee S.L."/>
            <person name="Shimizu K.K."/>
        </authorList>
    </citation>
    <scope>NUCLEOTIDE SEQUENCE [LARGE SCALE GENOMIC DNA]</scope>
    <source>
        <strain evidence="2">214</strain>
    </source>
</reference>
<dbReference type="EMBL" id="BPVZ01000016">
    <property type="protein sequence ID" value="GKV01196.1"/>
    <property type="molecule type" value="Genomic_DNA"/>
</dbReference>
<feature type="compositionally biased region" description="Polar residues" evidence="1">
    <location>
        <begin position="29"/>
        <end position="51"/>
    </location>
</feature>
<evidence type="ECO:0000256" key="1">
    <source>
        <dbReference type="SAM" id="MobiDB-lite"/>
    </source>
</evidence>
<evidence type="ECO:0000313" key="2">
    <source>
        <dbReference type="EMBL" id="GKV01196.1"/>
    </source>
</evidence>
<protein>
    <submittedName>
        <fullName evidence="2">Uncharacterized protein</fullName>
    </submittedName>
</protein>
<organism evidence="2 3">
    <name type="scientific">Rubroshorea leprosula</name>
    <dbReference type="NCBI Taxonomy" id="152421"/>
    <lineage>
        <taxon>Eukaryota</taxon>
        <taxon>Viridiplantae</taxon>
        <taxon>Streptophyta</taxon>
        <taxon>Embryophyta</taxon>
        <taxon>Tracheophyta</taxon>
        <taxon>Spermatophyta</taxon>
        <taxon>Magnoliopsida</taxon>
        <taxon>eudicotyledons</taxon>
        <taxon>Gunneridae</taxon>
        <taxon>Pentapetalae</taxon>
        <taxon>rosids</taxon>
        <taxon>malvids</taxon>
        <taxon>Malvales</taxon>
        <taxon>Dipterocarpaceae</taxon>
        <taxon>Rubroshorea</taxon>
    </lineage>
</organism>
<accession>A0AAV5IN14</accession>
<evidence type="ECO:0000313" key="3">
    <source>
        <dbReference type="Proteomes" id="UP001054252"/>
    </source>
</evidence>